<sequence length="530" mass="57921">MGIQGLLPLVQPAMRKVHMRAFEGKRVAIDAFSWLHRGAYACAMDLALRKQTDMHVRFCMKRIALLKQCNITPIMVFDGQPLPSKRNENQRRTAQRLEGRKRGLALLREGKRAEARRQFSQSIHIDGAIAFQLIEACRKAAIEVLVAPYEADAQMAFLAHSGYVDAVLTEDSDLIVYQVPCIIYKLEESGEAQLMEVNLLYRGAQLDSNINFASWTPTMFRWMCILAGCDYLPSAARMGIKSAYRIVRTSRSIAQICKTMSAQGFAGDAEYMRGFVKAENTFLHQVVFDPQTQQLRYLTAWPEGSDGSQHNYVGELFENELARAIACGALDPMTHRPHQSHAERSAATASAKRSANQAHHNDRSQLADADAGAGNGSTAGLHPSAAAVAALPVPQVADKASARDYLRQFEHGTAQSRTLDAFVVTRSSRAVIASSAPRAGSPVPRSSGHAPSGLSSTPPTSPTKRRTLPALRKAVSQDGQTKTSADASAYLHLQASASVTRGFKQPQSALLRTKQESTSVPSLPARPVKR</sequence>
<feature type="compositionally biased region" description="Low complexity" evidence="14">
    <location>
        <begin position="345"/>
        <end position="358"/>
    </location>
</feature>
<dbReference type="GO" id="GO:0006310">
    <property type="term" value="P:DNA recombination"/>
    <property type="evidence" value="ECO:0000318"/>
    <property type="project" value="GO_Central"/>
</dbReference>
<evidence type="ECO:0000256" key="6">
    <source>
        <dbReference type="ARBA" id="ARBA00022801"/>
    </source>
</evidence>
<evidence type="ECO:0000256" key="9">
    <source>
        <dbReference type="ARBA" id="ARBA00022881"/>
    </source>
</evidence>
<dbReference type="GO" id="GO:0003677">
    <property type="term" value="F:DNA binding"/>
    <property type="evidence" value="ECO:0007669"/>
    <property type="project" value="UniProtKB-UniRule"/>
</dbReference>
<evidence type="ECO:0000256" key="4">
    <source>
        <dbReference type="ARBA" id="ARBA00022723"/>
    </source>
</evidence>
<feature type="domain" description="XPG N-terminal" evidence="16">
    <location>
        <begin position="1"/>
        <end position="99"/>
    </location>
</feature>
<keyword evidence="10 13" id="KW-0238">DNA-binding</keyword>
<dbReference type="KEGG" id="mbr:MONBRDRAFT_29551"/>
<evidence type="ECO:0000256" key="10">
    <source>
        <dbReference type="ARBA" id="ARBA00023125"/>
    </source>
</evidence>
<dbReference type="InParanoid" id="A9VBF1"/>
<dbReference type="FunFam" id="1.10.150.20:FF:000011">
    <property type="entry name" value="exonuclease 1"/>
    <property type="match status" value="1"/>
</dbReference>
<evidence type="ECO:0000313" key="17">
    <source>
        <dbReference type="EMBL" id="EDQ85176.1"/>
    </source>
</evidence>
<comment type="cofactor">
    <cofactor evidence="13">
        <name>Mg(2+)</name>
        <dbReference type="ChEBI" id="CHEBI:18420"/>
    </cofactor>
    <text evidence="13">Binds 2 magnesium ions per subunit. They probably participate in the reaction catalyzed by the enzyme. May bind an additional third magnesium ion after substrate binding.</text>
</comment>
<dbReference type="SUPFAM" id="SSF88723">
    <property type="entry name" value="PIN domain-like"/>
    <property type="match status" value="1"/>
</dbReference>
<dbReference type="InterPro" id="IPR006085">
    <property type="entry name" value="XPG_DNA_repair_N"/>
</dbReference>
<dbReference type="eggNOG" id="KOG2518">
    <property type="taxonomic scope" value="Eukaryota"/>
</dbReference>
<dbReference type="PANTHER" id="PTHR11081:SF8">
    <property type="entry name" value="EXONUCLEASE 1"/>
    <property type="match status" value="1"/>
</dbReference>
<feature type="region of interest" description="Disordered" evidence="14">
    <location>
        <begin position="498"/>
        <end position="530"/>
    </location>
</feature>
<evidence type="ECO:0000259" key="15">
    <source>
        <dbReference type="SMART" id="SM00484"/>
    </source>
</evidence>
<evidence type="ECO:0000256" key="5">
    <source>
        <dbReference type="ARBA" id="ARBA00022763"/>
    </source>
</evidence>
<organism evidence="17 18">
    <name type="scientific">Monosiga brevicollis</name>
    <name type="common">Choanoflagellate</name>
    <dbReference type="NCBI Taxonomy" id="81824"/>
    <lineage>
        <taxon>Eukaryota</taxon>
        <taxon>Choanoflagellata</taxon>
        <taxon>Craspedida</taxon>
        <taxon>Salpingoecidae</taxon>
        <taxon>Monosiga</taxon>
    </lineage>
</organism>
<feature type="region of interest" description="Disordered" evidence="14">
    <location>
        <begin position="332"/>
        <end position="378"/>
    </location>
</feature>
<feature type="region of interest" description="Disordered" evidence="14">
    <location>
        <begin position="433"/>
        <end position="466"/>
    </location>
</feature>
<keyword evidence="7 13" id="KW-0269">Exonuclease</keyword>
<dbReference type="EMBL" id="CH991576">
    <property type="protein sequence ID" value="EDQ85176.1"/>
    <property type="molecule type" value="Genomic_DNA"/>
</dbReference>
<gene>
    <name evidence="17" type="ORF">MONBRDRAFT_29551</name>
</gene>
<dbReference type="FunFam" id="3.40.50.1010:FF:000002">
    <property type="entry name" value="Exonuclease 1, putative"/>
    <property type="match status" value="1"/>
</dbReference>
<dbReference type="InterPro" id="IPR044752">
    <property type="entry name" value="PIN-like_EXO1"/>
</dbReference>
<keyword evidence="4 13" id="KW-0479">Metal-binding</keyword>
<name>A9VBF1_MONBE</name>
<comment type="function">
    <text evidence="13">5'-&gt;3' double-stranded DNA exonuclease which may also possess a cryptic 3'-&gt;5' double-stranded DNA exonuclease activity. Functions in DNA mismatch repair.</text>
</comment>
<dbReference type="SMART" id="SM00484">
    <property type="entry name" value="XPGI"/>
    <property type="match status" value="1"/>
</dbReference>
<dbReference type="InterPro" id="IPR037315">
    <property type="entry name" value="EXO1_H3TH"/>
</dbReference>
<keyword evidence="5 13" id="KW-0227">DNA damage</keyword>
<dbReference type="Proteomes" id="UP000001357">
    <property type="component" value="Unassembled WGS sequence"/>
</dbReference>
<dbReference type="GO" id="GO:0046872">
    <property type="term" value="F:metal ion binding"/>
    <property type="evidence" value="ECO:0007669"/>
    <property type="project" value="UniProtKB-UniRule"/>
</dbReference>
<dbReference type="GO" id="GO:0006298">
    <property type="term" value="P:mismatch repair"/>
    <property type="evidence" value="ECO:0000318"/>
    <property type="project" value="GO_Central"/>
</dbReference>
<evidence type="ECO:0000259" key="16">
    <source>
        <dbReference type="SMART" id="SM00485"/>
    </source>
</evidence>
<keyword evidence="12 13" id="KW-0539">Nucleus</keyword>
<dbReference type="GO" id="GO:0017108">
    <property type="term" value="F:5'-flap endonuclease activity"/>
    <property type="evidence" value="ECO:0000318"/>
    <property type="project" value="GO_Central"/>
</dbReference>
<dbReference type="GeneID" id="5895291"/>
<keyword evidence="11 13" id="KW-0234">DNA repair</keyword>
<dbReference type="InterPro" id="IPR006084">
    <property type="entry name" value="XPG/Rad2"/>
</dbReference>
<dbReference type="GO" id="GO:0005634">
    <property type="term" value="C:nucleus"/>
    <property type="evidence" value="ECO:0000318"/>
    <property type="project" value="GO_Central"/>
</dbReference>
<dbReference type="PANTHER" id="PTHR11081">
    <property type="entry name" value="FLAP ENDONUCLEASE FAMILY MEMBER"/>
    <property type="match status" value="1"/>
</dbReference>
<dbReference type="InterPro" id="IPR029060">
    <property type="entry name" value="PIN-like_dom_sf"/>
</dbReference>
<evidence type="ECO:0000313" key="18">
    <source>
        <dbReference type="Proteomes" id="UP000001357"/>
    </source>
</evidence>
<feature type="compositionally biased region" description="Polar residues" evidence="14">
    <location>
        <begin position="498"/>
        <end position="521"/>
    </location>
</feature>
<keyword evidence="9 13" id="KW-0267">Excision nuclease</keyword>
<dbReference type="SMART" id="SM00485">
    <property type="entry name" value="XPGN"/>
    <property type="match status" value="1"/>
</dbReference>
<dbReference type="GO" id="GO:0035312">
    <property type="term" value="F:5'-3' DNA exonuclease activity"/>
    <property type="evidence" value="ECO:0000318"/>
    <property type="project" value="GO_Central"/>
</dbReference>
<evidence type="ECO:0000256" key="14">
    <source>
        <dbReference type="SAM" id="MobiDB-lite"/>
    </source>
</evidence>
<keyword evidence="8 13" id="KW-0460">Magnesium</keyword>
<dbReference type="Gene3D" id="3.40.50.1010">
    <property type="entry name" value="5'-nuclease"/>
    <property type="match status" value="1"/>
</dbReference>
<dbReference type="Pfam" id="PF00752">
    <property type="entry name" value="XPG_N"/>
    <property type="match status" value="1"/>
</dbReference>
<reference evidence="17 18" key="1">
    <citation type="journal article" date="2008" name="Nature">
        <title>The genome of the choanoflagellate Monosiga brevicollis and the origin of metazoans.</title>
        <authorList>
            <consortium name="JGI Sequencing"/>
            <person name="King N."/>
            <person name="Westbrook M.J."/>
            <person name="Young S.L."/>
            <person name="Kuo A."/>
            <person name="Abedin M."/>
            <person name="Chapman J."/>
            <person name="Fairclough S."/>
            <person name="Hellsten U."/>
            <person name="Isogai Y."/>
            <person name="Letunic I."/>
            <person name="Marr M."/>
            <person name="Pincus D."/>
            <person name="Putnam N."/>
            <person name="Rokas A."/>
            <person name="Wright K.J."/>
            <person name="Zuzow R."/>
            <person name="Dirks W."/>
            <person name="Good M."/>
            <person name="Goodstein D."/>
            <person name="Lemons D."/>
            <person name="Li W."/>
            <person name="Lyons J.B."/>
            <person name="Morris A."/>
            <person name="Nichols S."/>
            <person name="Richter D.J."/>
            <person name="Salamov A."/>
            <person name="Bork P."/>
            <person name="Lim W.A."/>
            <person name="Manning G."/>
            <person name="Miller W.T."/>
            <person name="McGinnis W."/>
            <person name="Shapiro H."/>
            <person name="Tjian R."/>
            <person name="Grigoriev I.V."/>
            <person name="Rokhsar D."/>
        </authorList>
    </citation>
    <scope>NUCLEOTIDE SEQUENCE [LARGE SCALE GENOMIC DNA]</scope>
    <source>
        <strain evidence="18">MX1 / ATCC 50154</strain>
    </source>
</reference>
<dbReference type="OMA" id="FPSSECH"/>
<evidence type="ECO:0000256" key="2">
    <source>
        <dbReference type="ARBA" id="ARBA00010563"/>
    </source>
</evidence>
<accession>A9VBF1</accession>
<feature type="domain" description="XPG-I" evidence="15">
    <location>
        <begin position="138"/>
        <end position="206"/>
    </location>
</feature>
<protein>
    <recommendedName>
        <fullName evidence="13">Exonuclease 1</fullName>
        <ecNumber evidence="13">3.1.-.-</ecNumber>
    </recommendedName>
</protein>
<dbReference type="Pfam" id="PF00867">
    <property type="entry name" value="XPG_I"/>
    <property type="match status" value="1"/>
</dbReference>
<evidence type="ECO:0000256" key="12">
    <source>
        <dbReference type="ARBA" id="ARBA00023242"/>
    </source>
</evidence>
<comment type="similarity">
    <text evidence="2 13">Belongs to the XPG/RAD2 endonuclease family. EXO1 subfamily.</text>
</comment>
<dbReference type="SMART" id="SM00279">
    <property type="entry name" value="HhH2"/>
    <property type="match status" value="1"/>
</dbReference>
<dbReference type="CDD" id="cd09908">
    <property type="entry name" value="H3TH_EXO1"/>
    <property type="match status" value="1"/>
</dbReference>
<keyword evidence="13" id="KW-0228">DNA excision</keyword>
<dbReference type="Gene3D" id="1.10.150.20">
    <property type="entry name" value="5' to 3' exonuclease, C-terminal subdomain"/>
    <property type="match status" value="1"/>
</dbReference>
<evidence type="ECO:0000256" key="11">
    <source>
        <dbReference type="ARBA" id="ARBA00023204"/>
    </source>
</evidence>
<dbReference type="InterPro" id="IPR006086">
    <property type="entry name" value="XPG-I_dom"/>
</dbReference>
<evidence type="ECO:0000256" key="8">
    <source>
        <dbReference type="ARBA" id="ARBA00022842"/>
    </source>
</evidence>
<evidence type="ECO:0000256" key="13">
    <source>
        <dbReference type="RuleBase" id="RU910737"/>
    </source>
</evidence>
<dbReference type="InterPro" id="IPR008918">
    <property type="entry name" value="HhH2"/>
</dbReference>
<dbReference type="RefSeq" id="XP_001750001.1">
    <property type="nucleotide sequence ID" value="XM_001749949.1"/>
</dbReference>
<dbReference type="CDD" id="cd09857">
    <property type="entry name" value="PIN_EXO1"/>
    <property type="match status" value="1"/>
</dbReference>
<proteinExistence type="inferred from homology"/>
<keyword evidence="18" id="KW-1185">Reference proteome</keyword>
<dbReference type="SUPFAM" id="SSF47807">
    <property type="entry name" value="5' to 3' exonuclease, C-terminal subdomain"/>
    <property type="match status" value="1"/>
</dbReference>
<comment type="subcellular location">
    <subcellularLocation>
        <location evidence="1 13">Nucleus</location>
    </subcellularLocation>
</comment>
<evidence type="ECO:0000256" key="7">
    <source>
        <dbReference type="ARBA" id="ARBA00022839"/>
    </source>
</evidence>
<evidence type="ECO:0000256" key="3">
    <source>
        <dbReference type="ARBA" id="ARBA00022722"/>
    </source>
</evidence>
<dbReference type="InterPro" id="IPR036279">
    <property type="entry name" value="5-3_exonuclease_C_sf"/>
</dbReference>
<evidence type="ECO:0000256" key="1">
    <source>
        <dbReference type="ARBA" id="ARBA00004123"/>
    </source>
</evidence>
<keyword evidence="3 13" id="KW-0540">Nuclease</keyword>
<keyword evidence="6 13" id="KW-0378">Hydrolase</keyword>
<dbReference type="EC" id="3.1.-.-" evidence="13"/>
<dbReference type="AlphaFoldDB" id="A9VBF1"/>
<dbReference type="STRING" id="81824.A9VBF1"/>
<dbReference type="PRINTS" id="PR00853">
    <property type="entry name" value="XPGRADSUPER"/>
</dbReference>